<keyword evidence="4" id="KW-1185">Reference proteome</keyword>
<dbReference type="AlphaFoldDB" id="A0A8J7GMH9"/>
<dbReference type="Proteomes" id="UP000622552">
    <property type="component" value="Unassembled WGS sequence"/>
</dbReference>
<keyword evidence="1 3" id="KW-0808">Transferase</keyword>
<dbReference type="Pfam" id="PF00109">
    <property type="entry name" value="ketoacyl-synt"/>
    <property type="match status" value="1"/>
</dbReference>
<proteinExistence type="predicted"/>
<feature type="domain" description="Beta-ketoacyl synthase-like N-terminal" evidence="2">
    <location>
        <begin position="46"/>
        <end position="169"/>
    </location>
</feature>
<dbReference type="InterPro" id="IPR016039">
    <property type="entry name" value="Thiolase-like"/>
</dbReference>
<evidence type="ECO:0000313" key="3">
    <source>
        <dbReference type="EMBL" id="MBG6134338.1"/>
    </source>
</evidence>
<keyword evidence="3" id="KW-0012">Acyltransferase</keyword>
<evidence type="ECO:0000256" key="1">
    <source>
        <dbReference type="ARBA" id="ARBA00022679"/>
    </source>
</evidence>
<dbReference type="EC" id="2.3.1.179" evidence="3"/>
<dbReference type="InterPro" id="IPR000794">
    <property type="entry name" value="Beta-ketoacyl_synthase"/>
</dbReference>
<dbReference type="SUPFAM" id="SSF53901">
    <property type="entry name" value="Thiolase-like"/>
    <property type="match status" value="2"/>
</dbReference>
<gene>
    <name evidence="3" type="ORF">IW245_000532</name>
</gene>
<evidence type="ECO:0000313" key="4">
    <source>
        <dbReference type="Proteomes" id="UP000622552"/>
    </source>
</evidence>
<dbReference type="GO" id="GO:0004315">
    <property type="term" value="F:3-oxoacyl-[acyl-carrier-protein] synthase activity"/>
    <property type="evidence" value="ECO:0007669"/>
    <property type="project" value="UniProtKB-EC"/>
</dbReference>
<reference evidence="3" key="1">
    <citation type="submission" date="2020-11" db="EMBL/GenBank/DDBJ databases">
        <title>Sequencing the genomes of 1000 actinobacteria strains.</title>
        <authorList>
            <person name="Klenk H.-P."/>
        </authorList>
    </citation>
    <scope>NUCLEOTIDE SEQUENCE</scope>
    <source>
        <strain evidence="3">DSM 45356</strain>
    </source>
</reference>
<name>A0A8J7GMH9_9ACTN</name>
<dbReference type="Gene3D" id="3.40.47.10">
    <property type="match status" value="1"/>
</dbReference>
<dbReference type="EMBL" id="JADOUF010000001">
    <property type="protein sequence ID" value="MBG6134338.1"/>
    <property type="molecule type" value="Genomic_DNA"/>
</dbReference>
<dbReference type="InterPro" id="IPR014030">
    <property type="entry name" value="Ketoacyl_synth_N"/>
</dbReference>
<dbReference type="GO" id="GO:0006633">
    <property type="term" value="P:fatty acid biosynthetic process"/>
    <property type="evidence" value="ECO:0007669"/>
    <property type="project" value="TreeGrafter"/>
</dbReference>
<evidence type="ECO:0000259" key="2">
    <source>
        <dbReference type="Pfam" id="PF00109"/>
    </source>
</evidence>
<comment type="caution">
    <text evidence="3">The sequence shown here is derived from an EMBL/GenBank/DDBJ whole genome shotgun (WGS) entry which is preliminary data.</text>
</comment>
<sequence length="326" mass="32993">MTSRIAVTGIGAASPWGDDPAGLWADAPRDAVADGWFDVRSQLGARGYKYLPPACRYLLAAGRRALAGVPAVPGPDLGVAIGTNHAASALHTDMDDTVLRDGAEHLSPALAPFFAVNVFVSRLAIEHTARAFSLTLTTPWTAGLESLHVASRSLRLGRADVILAGATEAGDGTAGAEEGAAVFVLELRDLAERRGAPILGHVSTHTGFVSPNAPDATAVVHAAWAALDTGPAPVTLFADDSAVGAAVGWALRGLTDDLTVLPLAAGTVGPAWQVAAVLAGGARTAVPAGARPGRSVVAEGHRTHVIAVASRAGTVAFTAVTREGGS</sequence>
<protein>
    <submittedName>
        <fullName evidence="3">3-oxoacyl-[acyl-carrier-protein] synthase II</fullName>
        <ecNumber evidence="3">2.3.1.179</ecNumber>
    </submittedName>
</protein>
<dbReference type="RefSeq" id="WP_197001588.1">
    <property type="nucleotide sequence ID" value="NZ_BONS01000033.1"/>
</dbReference>
<organism evidence="3 4">
    <name type="scientific">Longispora fulva</name>
    <dbReference type="NCBI Taxonomy" id="619741"/>
    <lineage>
        <taxon>Bacteria</taxon>
        <taxon>Bacillati</taxon>
        <taxon>Actinomycetota</taxon>
        <taxon>Actinomycetes</taxon>
        <taxon>Micromonosporales</taxon>
        <taxon>Micromonosporaceae</taxon>
        <taxon>Longispora</taxon>
    </lineage>
</organism>
<accession>A0A8J7GMH9</accession>
<dbReference type="PANTHER" id="PTHR11712">
    <property type="entry name" value="POLYKETIDE SYNTHASE-RELATED"/>
    <property type="match status" value="1"/>
</dbReference>
<dbReference type="PANTHER" id="PTHR11712:SF336">
    <property type="entry name" value="3-OXOACYL-[ACYL-CARRIER-PROTEIN] SYNTHASE, MITOCHONDRIAL"/>
    <property type="match status" value="1"/>
</dbReference>